<dbReference type="AlphaFoldDB" id="K2MDQ3"/>
<dbReference type="Proteomes" id="UP000007350">
    <property type="component" value="Unassembled WGS sequence"/>
</dbReference>
<comment type="caution">
    <text evidence="2">The sequence shown here is derived from an EMBL/GenBank/DDBJ whole genome shotgun (WGS) entry which is preliminary data.</text>
</comment>
<keyword evidence="1" id="KW-0812">Transmembrane</keyword>
<evidence type="ECO:0000313" key="3">
    <source>
        <dbReference type="Proteomes" id="UP000007350"/>
    </source>
</evidence>
<organism evidence="2 3">
    <name type="scientific">Trypanosoma cruzi marinkellei</name>
    <dbReference type="NCBI Taxonomy" id="85056"/>
    <lineage>
        <taxon>Eukaryota</taxon>
        <taxon>Discoba</taxon>
        <taxon>Euglenozoa</taxon>
        <taxon>Kinetoplastea</taxon>
        <taxon>Metakinetoplastina</taxon>
        <taxon>Trypanosomatida</taxon>
        <taxon>Trypanosomatidae</taxon>
        <taxon>Trypanosoma</taxon>
        <taxon>Schizotrypanum</taxon>
    </lineage>
</organism>
<evidence type="ECO:0000256" key="1">
    <source>
        <dbReference type="SAM" id="Phobius"/>
    </source>
</evidence>
<protein>
    <submittedName>
        <fullName evidence="2">ABC transporter, putative</fullName>
    </submittedName>
</protein>
<dbReference type="EMBL" id="AHKC01009294">
    <property type="protein sequence ID" value="EKF33348.1"/>
    <property type="molecule type" value="Genomic_DNA"/>
</dbReference>
<accession>K2MDQ3</accession>
<evidence type="ECO:0000313" key="2">
    <source>
        <dbReference type="EMBL" id="EKF33348.1"/>
    </source>
</evidence>
<gene>
    <name evidence="2" type="ORF">MOQ_002786</name>
</gene>
<keyword evidence="3" id="KW-1185">Reference proteome</keyword>
<name>K2MDQ3_TRYCR</name>
<dbReference type="OrthoDB" id="10480292at2759"/>
<proteinExistence type="predicted"/>
<sequence length="262" mass="30115">MAFHIRAYTVVVAPFLVSISAACAVLLARVFVRRRSRNAVLLVLEARAYEIFDVFVKAASGSTNMPEREEEEEEEGTCVEVTISWKNAKLLRVPTLLLDDGHLDLMDLFEVYSGLLKNKSSDELLIFDLWNCLIAVVRHHLRCHVKADNALLLDEMQAEGLLAVCILLRGKYAITKSSLLLNGYFLVEKFPEGLFQHFLSAYRKKSRSDWDYFLFKTCLEVLFHKTMDWVNLCLVTLAGCYFSDTCWVLHRHALDVIVRYRN</sequence>
<reference evidence="2 3" key="1">
    <citation type="journal article" date="2012" name="BMC Genomics">
        <title>Comparative genomic analysis of human infective Trypanosoma cruzi lineages with the bat-restricted subspecies T. cruzi marinkellei.</title>
        <authorList>
            <person name="Franzen O."/>
            <person name="Talavera-Lopez C."/>
            <person name="Ochaya S."/>
            <person name="Butler C.E."/>
            <person name="Messenger L.A."/>
            <person name="Lewis M.D."/>
            <person name="Llewellyn M.S."/>
            <person name="Marinkelle C.J."/>
            <person name="Tyler K.M."/>
            <person name="Miles M.A."/>
            <person name="Andersson B."/>
        </authorList>
    </citation>
    <scope>NUCLEOTIDE SEQUENCE [LARGE SCALE GENOMIC DNA]</scope>
    <source>
        <strain evidence="2 3">B7</strain>
    </source>
</reference>
<keyword evidence="1" id="KW-0472">Membrane</keyword>
<dbReference type="PROSITE" id="PS51257">
    <property type="entry name" value="PROKAR_LIPOPROTEIN"/>
    <property type="match status" value="1"/>
</dbReference>
<feature type="transmembrane region" description="Helical" evidence="1">
    <location>
        <begin position="12"/>
        <end position="32"/>
    </location>
</feature>
<keyword evidence="1" id="KW-1133">Transmembrane helix</keyword>